<dbReference type="EMBL" id="CAKJTI010000002">
    <property type="protein sequence ID" value="CAG9611348.1"/>
    <property type="molecule type" value="Genomic_DNA"/>
</dbReference>
<feature type="binding site" evidence="6">
    <location>
        <begin position="962"/>
        <end position="969"/>
    </location>
    <ligand>
        <name>ATP</name>
        <dbReference type="ChEBI" id="CHEBI:30616"/>
    </ligand>
</feature>
<comment type="caution">
    <text evidence="10">The sequence shown here is derived from an EMBL/GenBank/DDBJ whole genome shotgun (WGS) entry which is preliminary data.</text>
</comment>
<keyword evidence="4 6" id="KW-0067">ATP-binding</keyword>
<feature type="region of interest" description="Disordered" evidence="8">
    <location>
        <begin position="482"/>
        <end position="595"/>
    </location>
</feature>
<evidence type="ECO:0000256" key="8">
    <source>
        <dbReference type="SAM" id="MobiDB-lite"/>
    </source>
</evidence>
<feature type="compositionally biased region" description="Basic and acidic residues" evidence="8">
    <location>
        <begin position="376"/>
        <end position="387"/>
    </location>
</feature>
<dbReference type="SUPFAM" id="SSF46785">
    <property type="entry name" value="Winged helix' DNA-binding domain"/>
    <property type="match status" value="1"/>
</dbReference>
<keyword evidence="5" id="KW-0238">DNA-binding</keyword>
<evidence type="ECO:0000256" key="2">
    <source>
        <dbReference type="ARBA" id="ARBA00022741"/>
    </source>
</evidence>
<dbReference type="SUPFAM" id="SSF52540">
    <property type="entry name" value="P-loop containing nucleoside triphosphate hydrolases"/>
    <property type="match status" value="1"/>
</dbReference>
<dbReference type="Pfam" id="PF01580">
    <property type="entry name" value="FtsK_SpoIIIE"/>
    <property type="match status" value="1"/>
</dbReference>
<dbReference type="PANTHER" id="PTHR22683:SF42">
    <property type="entry name" value="DNA TRANSLOCASE SFTA"/>
    <property type="match status" value="1"/>
</dbReference>
<feature type="region of interest" description="Disordered" evidence="8">
    <location>
        <begin position="41"/>
        <end position="81"/>
    </location>
</feature>
<feature type="compositionally biased region" description="Acidic residues" evidence="8">
    <location>
        <begin position="304"/>
        <end position="327"/>
    </location>
</feature>
<dbReference type="InterPro" id="IPR018541">
    <property type="entry name" value="Ftsk_gamma"/>
</dbReference>
<dbReference type="RefSeq" id="WP_230573656.1">
    <property type="nucleotide sequence ID" value="NZ_CAKJTI010000002.1"/>
</dbReference>
<dbReference type="PROSITE" id="PS50901">
    <property type="entry name" value="FTSK"/>
    <property type="match status" value="1"/>
</dbReference>
<feature type="region of interest" description="Disordered" evidence="8">
    <location>
        <begin position="400"/>
        <end position="442"/>
    </location>
</feature>
<feature type="compositionally biased region" description="Basic and acidic residues" evidence="8">
    <location>
        <begin position="291"/>
        <end position="303"/>
    </location>
</feature>
<feature type="compositionally biased region" description="Acidic residues" evidence="8">
    <location>
        <begin position="340"/>
        <end position="375"/>
    </location>
</feature>
<accession>A0ABM8Y6K2</accession>
<gene>
    <name evidence="10" type="ORF">BACCIP111899_00520</name>
</gene>
<dbReference type="SMART" id="SM00382">
    <property type="entry name" value="AAA"/>
    <property type="match status" value="1"/>
</dbReference>
<dbReference type="InterPro" id="IPR041027">
    <property type="entry name" value="FtsK_alpha"/>
</dbReference>
<comment type="similarity">
    <text evidence="1">Belongs to the FtsK/SpoIIIE/SftA family.</text>
</comment>
<dbReference type="InterPro" id="IPR003593">
    <property type="entry name" value="AAA+_ATPase"/>
</dbReference>
<feature type="region of interest" description="Disordered" evidence="8">
    <location>
        <begin position="291"/>
        <end position="387"/>
    </location>
</feature>
<organism evidence="10 11">
    <name type="scientific">Bacillus rhizoplanae</name>
    <dbReference type="NCBI Taxonomy" id="2880966"/>
    <lineage>
        <taxon>Bacteria</taxon>
        <taxon>Bacillati</taxon>
        <taxon>Bacillota</taxon>
        <taxon>Bacilli</taxon>
        <taxon>Bacillales</taxon>
        <taxon>Bacillaceae</taxon>
        <taxon>Bacillus</taxon>
    </lineage>
</organism>
<evidence type="ECO:0000256" key="5">
    <source>
        <dbReference type="ARBA" id="ARBA00023125"/>
    </source>
</evidence>
<evidence type="ECO:0000256" key="4">
    <source>
        <dbReference type="ARBA" id="ARBA00022840"/>
    </source>
</evidence>
<keyword evidence="11" id="KW-1185">Reference proteome</keyword>
<feature type="compositionally biased region" description="Acidic residues" evidence="8">
    <location>
        <begin position="502"/>
        <end position="516"/>
    </location>
</feature>
<feature type="domain" description="FtsK" evidence="9">
    <location>
        <begin position="945"/>
        <end position="1137"/>
    </location>
</feature>
<dbReference type="InterPro" id="IPR002543">
    <property type="entry name" value="FtsK_dom"/>
</dbReference>
<dbReference type="InterPro" id="IPR027417">
    <property type="entry name" value="P-loop_NTPase"/>
</dbReference>
<reference evidence="10 11" key="1">
    <citation type="submission" date="2021-10" db="EMBL/GenBank/DDBJ databases">
        <authorList>
            <person name="Criscuolo A."/>
        </authorList>
    </citation>
    <scope>NUCLEOTIDE SEQUENCE [LARGE SCALE GENOMIC DNA]</scope>
    <source>
        <strain evidence="11">CIP 111899</strain>
    </source>
</reference>
<evidence type="ECO:0000256" key="6">
    <source>
        <dbReference type="PROSITE-ProRule" id="PRU00289"/>
    </source>
</evidence>
<feature type="compositionally biased region" description="Acidic residues" evidence="8">
    <location>
        <begin position="404"/>
        <end position="435"/>
    </location>
</feature>
<evidence type="ECO:0000256" key="3">
    <source>
        <dbReference type="ARBA" id="ARBA00022829"/>
    </source>
</evidence>
<name>A0ABM8Y6K2_9BACI</name>
<dbReference type="Gene3D" id="3.30.980.40">
    <property type="match status" value="1"/>
</dbReference>
<dbReference type="PANTHER" id="PTHR22683">
    <property type="entry name" value="SPORULATION PROTEIN RELATED"/>
    <property type="match status" value="1"/>
</dbReference>
<dbReference type="Gene3D" id="1.10.10.10">
    <property type="entry name" value="Winged helix-like DNA-binding domain superfamily/Winged helix DNA-binding domain"/>
    <property type="match status" value="1"/>
</dbReference>
<proteinExistence type="inferred from homology"/>
<dbReference type="InterPro" id="IPR036388">
    <property type="entry name" value="WH-like_DNA-bd_sf"/>
</dbReference>
<keyword evidence="7" id="KW-0175">Coiled coil</keyword>
<feature type="compositionally biased region" description="Acidic residues" evidence="8">
    <location>
        <begin position="536"/>
        <end position="570"/>
    </location>
</feature>
<feature type="compositionally biased region" description="Basic and acidic residues" evidence="8">
    <location>
        <begin position="42"/>
        <end position="51"/>
    </location>
</feature>
<dbReference type="InterPro" id="IPR036390">
    <property type="entry name" value="WH_DNA-bd_sf"/>
</dbReference>
<feature type="compositionally biased region" description="Basic and acidic residues" evidence="8">
    <location>
        <begin position="713"/>
        <end position="727"/>
    </location>
</feature>
<evidence type="ECO:0000313" key="11">
    <source>
        <dbReference type="Proteomes" id="UP000789423"/>
    </source>
</evidence>
<keyword evidence="2 6" id="KW-0547">Nucleotide-binding</keyword>
<dbReference type="Gene3D" id="3.40.50.300">
    <property type="entry name" value="P-loop containing nucleotide triphosphate hydrolases"/>
    <property type="match status" value="1"/>
</dbReference>
<dbReference type="Proteomes" id="UP000789423">
    <property type="component" value="Unassembled WGS sequence"/>
</dbReference>
<feature type="coiled-coil region" evidence="7">
    <location>
        <begin position="611"/>
        <end position="671"/>
    </location>
</feature>
<evidence type="ECO:0000259" key="9">
    <source>
        <dbReference type="PROSITE" id="PS50901"/>
    </source>
</evidence>
<keyword evidence="3" id="KW-0159">Chromosome partition</keyword>
<sequence length="1281" mass="144919">MLDWMKKLFKKEEENEATTWIEAENSVETKVTSHIPRVNYYSDKREDERQVSKPYSSGNFRFPLIPDGGLEENTMKSPRREERVIQEIPIRERRQSRRVEETQIELIEETQIEPIIQEVTKAKSTSGEESHRRPFRPTEMISPIFGYKRPEVGGQEHTESKKQQQEDIEISIEGKAVVDAWFEKNGYAVYGLSQDVLPEQNQVESTQIEADAMQEGSVVKKSVVDTWLEKNETTFDETVLHNRDTEQANMSEDAVVLKEDSSQQIYSFESETAASQGENELPEPIAVKTEFEMKEEAKESEESKETEEIELSSETEESDVQEETQESEEPKEIEVVEVSSETEESDVQEETFEVEEPNEIEVVEVSSEIEESVMQEEAKESEEPKEIEVVEVSSEIKESVMQEEVQESEEPKEIEEVELSSETEESDIQEETQESEEPKEIEVVEVSSEIKESVMQEEVQESEEPKEIEVVEVSLEIKESVIQEEVQESEEPKEIEVVEVSSEMEESDIQEEAQESEEPKEIEVVEVSSEIKESDIQEEAQESEEPKETEEVELSSETEESDVQEETFEVEESKEIEVVEVSSKTEESNTQEEVLEAEEFKEAFSIIEEPLEAKEAEAVELSSEMEESNIQEEVLEASITEVPLESKEVEAVELSSEMEESNIQEEVLEAEAIVTENFVHEQSEEQTQQAVQSFANTLIGETEEKQNAVAEQTKVKTEQSKVDATKEPNREKKRFVPFNVVMLKQDKRMLEEKRRVVMPSQPAPSHNVTEQKQNIEPPAVKQPVQEEMTHRVVVETKQDIRNVLQAPPTYEFPPLALLNIPSYPAAHDAEWLEEQKELLNTTFHNFHVGAKVVNVTQGPAVTRFEVQPEPGVKVNKITNLSDDIKLNLAARDIRIEAPIPGKNAVGIEVPNKESKAVFLREILRSPVFTKSESPLTVALGLDISGTPIVTDIRKMPHGLIAGATGSGKSVCINAILTSILYKAKPHEVKLMLIDPKMVELAPYNSVPHLVAPVITDVKAATAALKWAVEEMERRYELFAHAGARDLTRYNTIMNEQEIPGETLPYIVIVIDELADLMMVAPGDVEEAICRIAQKARACGIHLLVATQRPSVDVITGLIKSNIPTRIAFTVSSQVDSRTIIDIGGAEKLLGRGDMLFLDNGTSKPVRVQGVYVSDEEIEKSVAHAKRQMKPNYLFHQEDLLAKTEQQESEDELFFEACQFVVEQGGASTSSVQRRFRIGYNRAARLIEDMEAQGIISEARGTKPRDVLITEDEFAAMQDIHV</sequence>
<dbReference type="InterPro" id="IPR050206">
    <property type="entry name" value="FtsK/SpoIIIE/SftA"/>
</dbReference>
<feature type="compositionally biased region" description="Basic and acidic residues" evidence="8">
    <location>
        <begin position="571"/>
        <end position="587"/>
    </location>
</feature>
<evidence type="ECO:0000313" key="10">
    <source>
        <dbReference type="EMBL" id="CAG9611348.1"/>
    </source>
</evidence>
<dbReference type="SMART" id="SM00843">
    <property type="entry name" value="Ftsk_gamma"/>
    <property type="match status" value="1"/>
</dbReference>
<dbReference type="Pfam" id="PF17854">
    <property type="entry name" value="FtsK_alpha"/>
    <property type="match status" value="1"/>
</dbReference>
<feature type="region of interest" description="Disordered" evidence="8">
    <location>
        <begin position="705"/>
        <end position="727"/>
    </location>
</feature>
<evidence type="ECO:0000256" key="1">
    <source>
        <dbReference type="ARBA" id="ARBA00006474"/>
    </source>
</evidence>
<protein>
    <recommendedName>
        <fullName evidence="9">FtsK domain-containing protein</fullName>
    </recommendedName>
</protein>
<feature type="compositionally biased region" description="Basic and acidic residues" evidence="8">
    <location>
        <begin position="517"/>
        <end position="535"/>
    </location>
</feature>
<dbReference type="Pfam" id="PF09397">
    <property type="entry name" value="FtsK_gamma"/>
    <property type="match status" value="1"/>
</dbReference>
<evidence type="ECO:0000256" key="7">
    <source>
        <dbReference type="SAM" id="Coils"/>
    </source>
</evidence>